<reference evidence="15" key="1">
    <citation type="journal article" date="2023" name="Mol. Biol. Evol.">
        <title>Third-Generation Sequencing Reveals the Adaptive Role of the Epigenome in Three Deep-Sea Polychaetes.</title>
        <authorList>
            <person name="Perez M."/>
            <person name="Aroh O."/>
            <person name="Sun Y."/>
            <person name="Lan Y."/>
            <person name="Juniper S.K."/>
            <person name="Young C.R."/>
            <person name="Angers B."/>
            <person name="Qian P.Y."/>
        </authorList>
    </citation>
    <scope>NUCLEOTIDE SEQUENCE</scope>
    <source>
        <strain evidence="15">R07B-5</strain>
    </source>
</reference>
<feature type="binding site" evidence="12">
    <location>
        <begin position="233"/>
        <end position="236"/>
    </location>
    <ligand>
        <name>substrate</name>
    </ligand>
</feature>
<dbReference type="GO" id="GO:0003948">
    <property type="term" value="F:N4-(beta-N-acetylglucosaminyl)-L-asparaginase activity"/>
    <property type="evidence" value="ECO:0007669"/>
    <property type="project" value="UniProtKB-EC"/>
</dbReference>
<proteinExistence type="inferred from homology"/>
<dbReference type="AlphaFoldDB" id="A0AAD9NY86"/>
<dbReference type="Proteomes" id="UP001209878">
    <property type="component" value="Unassembled WGS sequence"/>
</dbReference>
<name>A0AAD9NY86_RIDPI</name>
<evidence type="ECO:0000313" key="15">
    <source>
        <dbReference type="EMBL" id="KAK2184630.1"/>
    </source>
</evidence>
<dbReference type="EMBL" id="JAODUO010000259">
    <property type="protein sequence ID" value="KAK2184630.1"/>
    <property type="molecule type" value="Genomic_DNA"/>
</dbReference>
<dbReference type="Pfam" id="PF01112">
    <property type="entry name" value="Asparaginase_2"/>
    <property type="match status" value="1"/>
</dbReference>
<keyword evidence="16" id="KW-1185">Reference proteome</keyword>
<evidence type="ECO:0000313" key="16">
    <source>
        <dbReference type="Proteomes" id="UP001209878"/>
    </source>
</evidence>
<evidence type="ECO:0000256" key="14">
    <source>
        <dbReference type="SAM" id="SignalP"/>
    </source>
</evidence>
<feature type="active site" description="Nucleophile" evidence="11">
    <location>
        <position position="205"/>
    </location>
</feature>
<evidence type="ECO:0000256" key="13">
    <source>
        <dbReference type="PIRSR" id="PIRSR600246-3"/>
    </source>
</evidence>
<dbReference type="CDD" id="cd04513">
    <property type="entry name" value="Glycosylasparaginase"/>
    <property type="match status" value="1"/>
</dbReference>
<evidence type="ECO:0000256" key="3">
    <source>
        <dbReference type="ARBA" id="ARBA00022801"/>
    </source>
</evidence>
<dbReference type="EC" id="3.5.1.26" evidence="7"/>
<gene>
    <name evidence="15" type="ORF">NP493_258g06066</name>
</gene>
<evidence type="ECO:0000256" key="9">
    <source>
        <dbReference type="ARBA" id="ARBA00079301"/>
    </source>
</evidence>
<dbReference type="Gene3D" id="3.60.20.30">
    <property type="entry name" value="(Glycosyl)asparaginase"/>
    <property type="match status" value="1"/>
</dbReference>
<evidence type="ECO:0000256" key="11">
    <source>
        <dbReference type="PIRSR" id="PIRSR600246-1"/>
    </source>
</evidence>
<dbReference type="InterPro" id="IPR000246">
    <property type="entry name" value="Peptidase_T2"/>
</dbReference>
<dbReference type="GO" id="GO:0008233">
    <property type="term" value="F:peptidase activity"/>
    <property type="evidence" value="ECO:0007669"/>
    <property type="project" value="UniProtKB-KW"/>
</dbReference>
<dbReference type="PANTHER" id="PTHR10188:SF6">
    <property type="entry name" value="N(4)-(BETA-N-ACETYLGLUCOSAMINYL)-L-ASPARAGINASE"/>
    <property type="match status" value="1"/>
</dbReference>
<comment type="caution">
    <text evidence="15">The sequence shown here is derived from an EMBL/GenBank/DDBJ whole genome shotgun (WGS) entry which is preliminary data.</text>
</comment>
<evidence type="ECO:0000256" key="8">
    <source>
        <dbReference type="ARBA" id="ARBA00078726"/>
    </source>
</evidence>
<evidence type="ECO:0000256" key="4">
    <source>
        <dbReference type="ARBA" id="ARBA00022813"/>
    </source>
</evidence>
<sequence length="343" mass="37008">MRWLVLLLALFGNCLYYSNGNNVRLPFVINTWPFKVATKAAWEAVKNESSSALDAVVAGCSACERHQCDGTVGYGGSPDENGETTLDSMVMDGLTHDVGAVAGLRFVKDAAAVARAVLKYTKHTLLAGELATDFAVDMGFKRTNLQTNVSREIWKSWRQRNCQPNYWQNDVSPNPKKTCGPYKPYRTRLDRERYNRNINEDNHDTVGILVIDHHGNMAVGTSTNGATHKIPGRVGDSPIMGAGAYVDNSVGGAAATGDGDVMMRFLPSFHTVALMEAGLSPTQACKVALSKITKYYPKFSGALIAATVSGEYGAACHGFQTFPYCVQSGAAGGQLKVFNVTCT</sequence>
<dbReference type="PANTHER" id="PTHR10188">
    <property type="entry name" value="L-ASPARAGINASE"/>
    <property type="match status" value="1"/>
</dbReference>
<protein>
    <recommendedName>
        <fullName evidence="7">N(4)-(beta-N-acetylglucosaminyl)-L-asparaginase</fullName>
        <ecNumber evidence="7">3.5.1.26</ecNumber>
    </recommendedName>
    <alternativeName>
        <fullName evidence="9">Aspartylglucosaminidase</fullName>
    </alternativeName>
    <alternativeName>
        <fullName evidence="8">Glycosylasparaginase</fullName>
    </alternativeName>
    <alternativeName>
        <fullName evidence="10">N4-(N-acetyl-beta-glucosaminyl)-L-asparagine amidase</fullName>
    </alternativeName>
</protein>
<evidence type="ECO:0000256" key="6">
    <source>
        <dbReference type="ARBA" id="ARBA00053295"/>
    </source>
</evidence>
<dbReference type="FunFam" id="3.60.20.30:FF:000003">
    <property type="entry name" value="N(4)-(Beta-N-acetylglucosaminyl)-L-asparaginase isoform X1"/>
    <property type="match status" value="1"/>
</dbReference>
<comment type="similarity">
    <text evidence="1">Belongs to the Ntn-hydrolase family.</text>
</comment>
<evidence type="ECO:0000256" key="2">
    <source>
        <dbReference type="ARBA" id="ARBA00022670"/>
    </source>
</evidence>
<keyword evidence="3" id="KW-0378">Hydrolase</keyword>
<organism evidence="15 16">
    <name type="scientific">Ridgeia piscesae</name>
    <name type="common">Tubeworm</name>
    <dbReference type="NCBI Taxonomy" id="27915"/>
    <lineage>
        <taxon>Eukaryota</taxon>
        <taxon>Metazoa</taxon>
        <taxon>Spiralia</taxon>
        <taxon>Lophotrochozoa</taxon>
        <taxon>Annelida</taxon>
        <taxon>Polychaeta</taxon>
        <taxon>Sedentaria</taxon>
        <taxon>Canalipalpata</taxon>
        <taxon>Sabellida</taxon>
        <taxon>Siboglinidae</taxon>
        <taxon>Ridgeia</taxon>
    </lineage>
</organism>
<keyword evidence="14" id="KW-0732">Signal</keyword>
<keyword evidence="4" id="KW-0068">Autocatalytic cleavage</keyword>
<comment type="function">
    <text evidence="6">Cleaves the GlcNAc-Asn bond which joins oligosaccharides to the peptide of asparagine-linked glycoproteins.</text>
</comment>
<dbReference type="SUPFAM" id="SSF56235">
    <property type="entry name" value="N-terminal nucleophile aminohydrolases (Ntn hydrolases)"/>
    <property type="match status" value="1"/>
</dbReference>
<evidence type="ECO:0000256" key="1">
    <source>
        <dbReference type="ARBA" id="ARBA00010872"/>
    </source>
</evidence>
<feature type="signal peptide" evidence="14">
    <location>
        <begin position="1"/>
        <end position="20"/>
    </location>
</feature>
<feature type="site" description="Cleavage; by autolysis" evidence="13">
    <location>
        <begin position="204"/>
        <end position="205"/>
    </location>
</feature>
<dbReference type="GO" id="GO:0006508">
    <property type="term" value="P:proteolysis"/>
    <property type="evidence" value="ECO:0007669"/>
    <property type="project" value="UniProtKB-KW"/>
</dbReference>
<evidence type="ECO:0000256" key="10">
    <source>
        <dbReference type="ARBA" id="ARBA00080645"/>
    </source>
</evidence>
<dbReference type="InterPro" id="IPR029055">
    <property type="entry name" value="Ntn_hydrolases_N"/>
</dbReference>
<comment type="catalytic activity">
    <reaction evidence="5">
        <text>N(4)-(beta-N-acetyl-D-glucosaminyl)-L-asparagine + H2O = N-acetyl-beta-D-glucosaminylamine + L-aspartate + H(+)</text>
        <dbReference type="Rhea" id="RHEA:11544"/>
        <dbReference type="ChEBI" id="CHEBI:15377"/>
        <dbReference type="ChEBI" id="CHEBI:15378"/>
        <dbReference type="ChEBI" id="CHEBI:15947"/>
        <dbReference type="ChEBI" id="CHEBI:29991"/>
        <dbReference type="ChEBI" id="CHEBI:58080"/>
        <dbReference type="EC" id="3.5.1.26"/>
    </reaction>
</comment>
<dbReference type="GO" id="GO:0005764">
    <property type="term" value="C:lysosome"/>
    <property type="evidence" value="ECO:0007669"/>
    <property type="project" value="TreeGrafter"/>
</dbReference>
<evidence type="ECO:0000256" key="5">
    <source>
        <dbReference type="ARBA" id="ARBA00050421"/>
    </source>
</evidence>
<feature type="chain" id="PRO_5042197375" description="N(4)-(beta-N-acetylglucosaminyl)-L-asparaginase" evidence="14">
    <location>
        <begin position="21"/>
        <end position="343"/>
    </location>
</feature>
<evidence type="ECO:0000256" key="7">
    <source>
        <dbReference type="ARBA" id="ARBA00066729"/>
    </source>
</evidence>
<accession>A0AAD9NY86</accession>
<feature type="binding site" evidence="12">
    <location>
        <begin position="256"/>
        <end position="259"/>
    </location>
    <ligand>
        <name>substrate</name>
    </ligand>
</feature>
<keyword evidence="2" id="KW-0645">Protease</keyword>
<evidence type="ECO:0000256" key="12">
    <source>
        <dbReference type="PIRSR" id="PIRSR600246-2"/>
    </source>
</evidence>